<dbReference type="Pfam" id="PF25597">
    <property type="entry name" value="SH3_retrovirus"/>
    <property type="match status" value="1"/>
</dbReference>
<dbReference type="InterPro" id="IPR013103">
    <property type="entry name" value="RVT_2"/>
</dbReference>
<dbReference type="OrthoDB" id="6434303at2759"/>
<dbReference type="EMBL" id="BGPR01000143">
    <property type="protein sequence ID" value="GBL98908.1"/>
    <property type="molecule type" value="Genomic_DNA"/>
</dbReference>
<dbReference type="Proteomes" id="UP000499080">
    <property type="component" value="Unassembled WGS sequence"/>
</dbReference>
<proteinExistence type="predicted"/>
<accession>A0A4Y2C3I8</accession>
<evidence type="ECO:0000313" key="3">
    <source>
        <dbReference type="EMBL" id="GBL98908.1"/>
    </source>
</evidence>
<reference evidence="3 4" key="1">
    <citation type="journal article" date="2019" name="Sci. Rep.">
        <title>Orb-weaving spider Araneus ventricosus genome elucidates the spidroin gene catalogue.</title>
        <authorList>
            <person name="Kono N."/>
            <person name="Nakamura H."/>
            <person name="Ohtoshi R."/>
            <person name="Moran D.A.P."/>
            <person name="Shinohara A."/>
            <person name="Yoshida Y."/>
            <person name="Fujiwara M."/>
            <person name="Mori M."/>
            <person name="Tomita M."/>
            <person name="Arakawa K."/>
        </authorList>
    </citation>
    <scope>NUCLEOTIDE SEQUENCE [LARGE SCALE GENOMIC DNA]</scope>
</reference>
<dbReference type="GO" id="GO:0071897">
    <property type="term" value="P:DNA biosynthetic process"/>
    <property type="evidence" value="ECO:0007669"/>
    <property type="project" value="UniProtKB-ARBA"/>
</dbReference>
<organism evidence="3 4">
    <name type="scientific">Araneus ventricosus</name>
    <name type="common">Orbweaver spider</name>
    <name type="synonym">Epeira ventricosa</name>
    <dbReference type="NCBI Taxonomy" id="182803"/>
    <lineage>
        <taxon>Eukaryota</taxon>
        <taxon>Metazoa</taxon>
        <taxon>Ecdysozoa</taxon>
        <taxon>Arthropoda</taxon>
        <taxon>Chelicerata</taxon>
        <taxon>Arachnida</taxon>
        <taxon>Araneae</taxon>
        <taxon>Araneomorphae</taxon>
        <taxon>Entelegynae</taxon>
        <taxon>Araneoidea</taxon>
        <taxon>Araneidae</taxon>
        <taxon>Araneus</taxon>
    </lineage>
</organism>
<dbReference type="InterPro" id="IPR043502">
    <property type="entry name" value="DNA/RNA_pol_sf"/>
</dbReference>
<dbReference type="AlphaFoldDB" id="A0A4Y2C3I8"/>
<sequence length="280" mass="31888">MGYRLLDPVTNHVVASRNVQFNEEKKKCISIQDGFSIEGKDLAKEEVIPDPSDAESKSMDESYEENIRQRRNIYAAVISTSSLRLVLAIIIQKNLEIYAIDVKTAFLNSDLQETIYMEQPIGYNDNSGRVCKLLKSLYGLKQAHRQWFKRFTNFIIRLNFQQLNCEACIFVRRSKKSEIFIVLYVDGLLIAGSDDSEVGVVIQLLRNEFGMSKTEVANEFLGISFEYSHNKFPLGQKAYAEKILNKFRMVDCKLSGTPLVPSTSSNFVNGERFHGSIVNL</sequence>
<protein>
    <submittedName>
        <fullName evidence="3">Copia protein</fullName>
    </submittedName>
</protein>
<dbReference type="InterPro" id="IPR057670">
    <property type="entry name" value="SH3_retrovirus"/>
</dbReference>
<evidence type="ECO:0000313" key="4">
    <source>
        <dbReference type="Proteomes" id="UP000499080"/>
    </source>
</evidence>
<evidence type="ECO:0000259" key="2">
    <source>
        <dbReference type="Pfam" id="PF25597"/>
    </source>
</evidence>
<dbReference type="Pfam" id="PF07727">
    <property type="entry name" value="RVT_2"/>
    <property type="match status" value="1"/>
</dbReference>
<evidence type="ECO:0000259" key="1">
    <source>
        <dbReference type="Pfam" id="PF07727"/>
    </source>
</evidence>
<feature type="domain" description="Reverse transcriptase Ty1/copia-type" evidence="1">
    <location>
        <begin position="72"/>
        <end position="260"/>
    </location>
</feature>
<gene>
    <name evidence="3" type="primary">GIP_7</name>
    <name evidence="3" type="ORF">AVEN_165730_1</name>
</gene>
<keyword evidence="4" id="KW-1185">Reference proteome</keyword>
<comment type="caution">
    <text evidence="3">The sequence shown here is derived from an EMBL/GenBank/DDBJ whole genome shotgun (WGS) entry which is preliminary data.</text>
</comment>
<dbReference type="SUPFAM" id="SSF56672">
    <property type="entry name" value="DNA/RNA polymerases"/>
    <property type="match status" value="1"/>
</dbReference>
<feature type="domain" description="Retroviral polymerase SH3-like" evidence="2">
    <location>
        <begin position="2"/>
        <end position="26"/>
    </location>
</feature>
<name>A0A4Y2C3I8_ARAVE</name>